<dbReference type="InterPro" id="IPR027944">
    <property type="entry name" value="SEO_C"/>
</dbReference>
<organism evidence="4 5">
    <name type="scientific">Ziziphus jujuba</name>
    <name type="common">Chinese jujube</name>
    <name type="synonym">Ziziphus sativa</name>
    <dbReference type="NCBI Taxonomy" id="326968"/>
    <lineage>
        <taxon>Eukaryota</taxon>
        <taxon>Viridiplantae</taxon>
        <taxon>Streptophyta</taxon>
        <taxon>Embryophyta</taxon>
        <taxon>Tracheophyta</taxon>
        <taxon>Spermatophyta</taxon>
        <taxon>Magnoliopsida</taxon>
        <taxon>eudicotyledons</taxon>
        <taxon>Gunneridae</taxon>
        <taxon>Pentapetalae</taxon>
        <taxon>rosids</taxon>
        <taxon>fabids</taxon>
        <taxon>Rosales</taxon>
        <taxon>Rhamnaceae</taxon>
        <taxon>Paliureae</taxon>
        <taxon>Ziziphus</taxon>
    </lineage>
</organism>
<dbReference type="Pfam" id="PF14576">
    <property type="entry name" value="SEO_N"/>
    <property type="match status" value="1"/>
</dbReference>
<protein>
    <submittedName>
        <fullName evidence="5">Protein SIEVE ELEMENT OCCLUSION B</fullName>
    </submittedName>
</protein>
<keyword evidence="1" id="KW-0175">Coiled coil</keyword>
<keyword evidence="4" id="KW-1185">Reference proteome</keyword>
<dbReference type="RefSeq" id="XP_048334017.2">
    <property type="nucleotide sequence ID" value="XM_048478060.2"/>
</dbReference>
<dbReference type="InterPro" id="IPR027942">
    <property type="entry name" value="SEO_N"/>
</dbReference>
<sequence length="630" mass="73319">MVKLSLSTISKEEISQTIKVNGEERLDVPFLLKLVEKIMYTAAGDEKYKAYQHGEKESEAVDSSFKSPLCTLRKISFELMDCDFKGGVRERTLAITNLLSNYPLDAKAVLSVAALALEFEDFCRLHQHINDPVTCSNIYFSQEYWNSVAILKRVTAPTDQQSLYELKNLVVVILEVTRSIFELEKVRTKYTNIRTDVLAVVLTVIQRNVYWTIATVVACATQISKLKSFKDQPYDLSQWREYLNSIHEDLKNSKRNLEQEKEKEVHLKLSNILESSHYESHNYQITEVLNLLIEGDTNVKVEQRILIKSSINSTAAKRKRIEMLRTKDVLLLISSMDISHDDTAVLKSIYEQIESRKYNYEIVWIPIVEQWNVELHEKFCNLKNQMPWYVLELDSHIAGIEFIKEKWNFTGKTIAVLMNSQGKVENHNALEMISLWGMDAFPFTKESERTILQKEKNWLRLVTKNTHPNIETWMKEEKYIFLYGGTDQRWIKKFGECLENVDFTKFSDRREGNNAAEQNDGFKEELFWILIERLNSIRVGEDNIRDDTGKELEKLLSYKKADRWVLLSKGPSVIIFGHGTLFLRALKELVKVSSGEGFNTEHTFETQMIKHYDDQVVIQQEIQSFGIKIR</sequence>
<feature type="domain" description="Sieve element occlusion C-terminal" evidence="3">
    <location>
        <begin position="448"/>
        <end position="502"/>
    </location>
</feature>
<evidence type="ECO:0000256" key="1">
    <source>
        <dbReference type="SAM" id="Coils"/>
    </source>
</evidence>
<evidence type="ECO:0000313" key="5">
    <source>
        <dbReference type="RefSeq" id="XP_048334017.2"/>
    </source>
</evidence>
<reference evidence="5" key="1">
    <citation type="submission" date="2025-08" db="UniProtKB">
        <authorList>
            <consortium name="RefSeq"/>
        </authorList>
    </citation>
    <scope>IDENTIFICATION</scope>
    <source>
        <tissue evidence="5">Seedling</tissue>
    </source>
</reference>
<dbReference type="Pfam" id="PF14577">
    <property type="entry name" value="SEO_C"/>
    <property type="match status" value="2"/>
</dbReference>
<accession>A0ABM3IRH2</accession>
<dbReference type="PANTHER" id="PTHR33232:SF18">
    <property type="entry name" value="PROTEIN SIEVE ELEMENT OCCLUSION B-LIKE"/>
    <property type="match status" value="1"/>
</dbReference>
<proteinExistence type="predicted"/>
<dbReference type="GeneID" id="107422898"/>
<dbReference type="PANTHER" id="PTHR33232">
    <property type="entry name" value="PROTEIN SIEVE ELEMENT OCCLUSION B-LIKE"/>
    <property type="match status" value="1"/>
</dbReference>
<name>A0ABM3IRH2_ZIZJJ</name>
<evidence type="ECO:0000259" key="3">
    <source>
        <dbReference type="Pfam" id="PF14577"/>
    </source>
</evidence>
<gene>
    <name evidence="5" type="primary">LOC107422898</name>
</gene>
<evidence type="ECO:0000259" key="2">
    <source>
        <dbReference type="Pfam" id="PF14576"/>
    </source>
</evidence>
<dbReference type="InterPro" id="IPR039299">
    <property type="entry name" value="SEOA"/>
</dbReference>
<dbReference type="Proteomes" id="UP001652623">
    <property type="component" value="Chromosome 3"/>
</dbReference>
<evidence type="ECO:0000313" key="4">
    <source>
        <dbReference type="Proteomes" id="UP001652623"/>
    </source>
</evidence>
<feature type="domain" description="Sieve element occlusion C-terminal" evidence="3">
    <location>
        <begin position="520"/>
        <end position="593"/>
    </location>
</feature>
<feature type="coiled-coil region" evidence="1">
    <location>
        <begin position="240"/>
        <end position="267"/>
    </location>
</feature>
<feature type="domain" description="Sieve element occlusion N-terminal" evidence="2">
    <location>
        <begin position="14"/>
        <end position="277"/>
    </location>
</feature>